<sequence length="107" mass="11560">MATALGRRRGGRRWREHAGIPRLPLAHRPALVVRGAAGSGFLAQIQRILGWGRGGLESSRRADGVNIAGDIWWLPSWMLWLMGAPRQKPCSALGASNGDALGRRSPS</sequence>
<dbReference type="Gramene" id="ONIVA05G03630.1">
    <property type="protein sequence ID" value="ONIVA05G03630.1"/>
    <property type="gene ID" value="ONIVA05G03630"/>
</dbReference>
<protein>
    <submittedName>
        <fullName evidence="1">Uncharacterized protein</fullName>
    </submittedName>
</protein>
<proteinExistence type="predicted"/>
<reference evidence="1" key="2">
    <citation type="submission" date="2018-04" db="EMBL/GenBank/DDBJ databases">
        <title>OnivRS2 (Oryza nivara Reference Sequence Version 2).</title>
        <authorList>
            <person name="Zhang J."/>
            <person name="Kudrna D."/>
            <person name="Lee S."/>
            <person name="Talag J."/>
            <person name="Rajasekar S."/>
            <person name="Welchert J."/>
            <person name="Hsing Y.-I."/>
            <person name="Wing R.A."/>
        </authorList>
    </citation>
    <scope>NUCLEOTIDE SEQUENCE [LARGE SCALE GENOMIC DNA]</scope>
    <source>
        <strain evidence="1">SL10</strain>
    </source>
</reference>
<dbReference type="HOGENOM" id="CLU_2214210_0_0_1"/>
<dbReference type="AlphaFoldDB" id="A0A0E0H9K4"/>
<dbReference type="OMA" id="NIAGDIW"/>
<name>A0A0E0H9K4_ORYNI</name>
<accession>A0A0E0H9K4</accession>
<dbReference type="EnsemblPlants" id="ONIVA05G03630.1">
    <property type="protein sequence ID" value="ONIVA05G03630.1"/>
    <property type="gene ID" value="ONIVA05G03630"/>
</dbReference>
<reference evidence="1" key="1">
    <citation type="submission" date="2015-04" db="UniProtKB">
        <authorList>
            <consortium name="EnsemblPlants"/>
        </authorList>
    </citation>
    <scope>IDENTIFICATION</scope>
    <source>
        <strain evidence="1">SL10</strain>
    </source>
</reference>
<keyword evidence="2" id="KW-1185">Reference proteome</keyword>
<organism evidence="1">
    <name type="scientific">Oryza nivara</name>
    <name type="common">Indian wild rice</name>
    <name type="synonym">Oryza sativa f. spontanea</name>
    <dbReference type="NCBI Taxonomy" id="4536"/>
    <lineage>
        <taxon>Eukaryota</taxon>
        <taxon>Viridiplantae</taxon>
        <taxon>Streptophyta</taxon>
        <taxon>Embryophyta</taxon>
        <taxon>Tracheophyta</taxon>
        <taxon>Spermatophyta</taxon>
        <taxon>Magnoliopsida</taxon>
        <taxon>Liliopsida</taxon>
        <taxon>Poales</taxon>
        <taxon>Poaceae</taxon>
        <taxon>BOP clade</taxon>
        <taxon>Oryzoideae</taxon>
        <taxon>Oryzeae</taxon>
        <taxon>Oryzinae</taxon>
        <taxon>Oryza</taxon>
    </lineage>
</organism>
<evidence type="ECO:0000313" key="2">
    <source>
        <dbReference type="Proteomes" id="UP000006591"/>
    </source>
</evidence>
<dbReference type="Proteomes" id="UP000006591">
    <property type="component" value="Chromosome 5"/>
</dbReference>
<evidence type="ECO:0000313" key="1">
    <source>
        <dbReference type="EnsemblPlants" id="ONIVA05G03630.1"/>
    </source>
</evidence>